<reference evidence="1" key="1">
    <citation type="submission" date="2023-02" db="EMBL/GenBank/DDBJ databases">
        <title>Genome of Flavobacteriaceae gen. nov. sp. strain F89.</title>
        <authorList>
            <person name="Wang Y."/>
        </authorList>
    </citation>
    <scope>NUCLEOTIDE SEQUENCE</scope>
    <source>
        <strain evidence="1">F89</strain>
    </source>
</reference>
<accession>A0AAE3JPN4</accession>
<dbReference type="RefSeq" id="WP_317902112.1">
    <property type="nucleotide sequence ID" value="NZ_JAIRBC010000012.1"/>
</dbReference>
<sequence length="455" mass="53531">MLLISSMGYGNKEVPISSLSKENFNVIVLEPGIFELNEAEVEGKMKHRPSALKIVQRAIRRIPSYYPENPFSLVGYYRDYQIKDKKYVNLNEALLEIYDKGFDEMDLATTKVRLYQYRENTDFPIDTIAARPYDYRSGLKVINKAYLYNFGGNELAILRVHDAIRNYNIGSYSFVNRLDMDLVKNHEFYRGKDVSYDGKNIYQIKFNNNFPEFTAIGTLYIAKDNYTIYKLEYCIYDRLRRNLSRKIDKNGTNKQLIFEVTSEYRPVEGKMYPNYISLHNSFQVQKPSKFKIEDMTVDLPRGCFVVKFNEQPDNAMARQTRYFQIVYKGKELKLTRAVVGDKEVLLYPEMGKKEASSMFSDLNRTSENKINSLNKMLSFKVGNLRDVQGNRLQEYFPENFNQFREFFVQQVKPGKEVPTYGKYMNMDRPITNNQPLFPPTNFTDYWMNTPLQKNE</sequence>
<evidence type="ECO:0000313" key="1">
    <source>
        <dbReference type="EMBL" id="MCG2460964.1"/>
    </source>
</evidence>
<dbReference type="EMBL" id="JAIRBC010000012">
    <property type="protein sequence ID" value="MCG2460964.1"/>
    <property type="molecule type" value="Genomic_DNA"/>
</dbReference>
<comment type="caution">
    <text evidence="1">The sequence shown here is derived from an EMBL/GenBank/DDBJ whole genome shotgun (WGS) entry which is preliminary data.</text>
</comment>
<evidence type="ECO:0000313" key="2">
    <source>
        <dbReference type="Proteomes" id="UP001200642"/>
    </source>
</evidence>
<keyword evidence="2" id="KW-1185">Reference proteome</keyword>
<organism evidence="1 2">
    <name type="scientific">Cerina litoralis</name>
    <dbReference type="NCBI Taxonomy" id="2874477"/>
    <lineage>
        <taxon>Bacteria</taxon>
        <taxon>Pseudomonadati</taxon>
        <taxon>Bacteroidota</taxon>
        <taxon>Flavobacteriia</taxon>
        <taxon>Flavobacteriales</taxon>
        <taxon>Flavobacteriaceae</taxon>
        <taxon>Cerina</taxon>
    </lineage>
</organism>
<dbReference type="AlphaFoldDB" id="A0AAE3JPN4"/>
<proteinExistence type="predicted"/>
<name>A0AAE3JPN4_9FLAO</name>
<protein>
    <submittedName>
        <fullName evidence="1">Uncharacterized protein</fullName>
    </submittedName>
</protein>
<gene>
    <name evidence="1" type="ORF">K8352_09415</name>
</gene>
<dbReference type="Proteomes" id="UP001200642">
    <property type="component" value="Unassembled WGS sequence"/>
</dbReference>